<dbReference type="RefSeq" id="WP_225698775.1">
    <property type="nucleotide sequence ID" value="NZ_JAIXNE010000005.1"/>
</dbReference>
<accession>A0A9X1L294</accession>
<evidence type="ECO:0000313" key="2">
    <source>
        <dbReference type="Proteomes" id="UP001139409"/>
    </source>
</evidence>
<reference evidence="1" key="1">
    <citation type="submission" date="2021-09" db="EMBL/GenBank/DDBJ databases">
        <title>Fulvivirga sp. isolated from coastal sediment.</title>
        <authorList>
            <person name="Yu H."/>
        </authorList>
    </citation>
    <scope>NUCLEOTIDE SEQUENCE</scope>
    <source>
        <strain evidence="1">1062</strain>
    </source>
</reference>
<protein>
    <submittedName>
        <fullName evidence="1">DUF4924 family protein</fullName>
    </submittedName>
</protein>
<evidence type="ECO:0000313" key="1">
    <source>
        <dbReference type="EMBL" id="MCA6077911.1"/>
    </source>
</evidence>
<dbReference type="InterPro" id="IPR032574">
    <property type="entry name" value="DUF4924"/>
</dbReference>
<dbReference type="EMBL" id="JAIXNE010000005">
    <property type="protein sequence ID" value="MCA6077911.1"/>
    <property type="molecule type" value="Genomic_DNA"/>
</dbReference>
<comment type="caution">
    <text evidence="1">The sequence shown here is derived from an EMBL/GenBank/DDBJ whole genome shotgun (WGS) entry which is preliminary data.</text>
</comment>
<organism evidence="1 2">
    <name type="scientific">Fulvivirga sedimenti</name>
    <dbReference type="NCBI Taxonomy" id="2879465"/>
    <lineage>
        <taxon>Bacteria</taxon>
        <taxon>Pseudomonadati</taxon>
        <taxon>Bacteroidota</taxon>
        <taxon>Cytophagia</taxon>
        <taxon>Cytophagales</taxon>
        <taxon>Fulvivirgaceae</taxon>
        <taxon>Fulvivirga</taxon>
    </lineage>
</organism>
<gene>
    <name evidence="1" type="ORF">LDX50_23750</name>
</gene>
<sequence length="185" mass="21497">MITDNNKIADSKLKNNVSEFIIYMYQMEDLCRVYQFNIADIEQYVIHHFPVSSEEKVLLKVWFESLMEQMKNEQIEESGHLAEVQQYVNRLLDLKNRLLTTDEEFAAVYNAARPHIRQSLMEANAVGKKINSDIQVCLNGIYGLLLCRMNGREVPEELNDGIDAFGNVLSYLSFKYKQEDMMSPN</sequence>
<dbReference type="Pfam" id="PF16271">
    <property type="entry name" value="DUF4924"/>
    <property type="match status" value="1"/>
</dbReference>
<proteinExistence type="predicted"/>
<dbReference type="AlphaFoldDB" id="A0A9X1L294"/>
<name>A0A9X1L294_9BACT</name>
<dbReference type="Proteomes" id="UP001139409">
    <property type="component" value="Unassembled WGS sequence"/>
</dbReference>
<keyword evidence="2" id="KW-1185">Reference proteome</keyword>